<dbReference type="Pfam" id="PF09851">
    <property type="entry name" value="SHOCT"/>
    <property type="match status" value="1"/>
</dbReference>
<evidence type="ECO:0000256" key="1">
    <source>
        <dbReference type="SAM" id="Phobius"/>
    </source>
</evidence>
<keyword evidence="1" id="KW-0472">Membrane</keyword>
<dbReference type="EMBL" id="LR746496">
    <property type="protein sequence ID" value="CAA7601645.1"/>
    <property type="molecule type" value="Genomic_DNA"/>
</dbReference>
<sequence>MMGWGWGYGPGNGFFGGYWWMGIIMLAVQALFWGLVIYFGIRLFQGGASRITNGNGGSHVRIDPVDILKERYARGEIDAEEYRRRKEDLQS</sequence>
<dbReference type="Proteomes" id="UP001071230">
    <property type="component" value="Unassembled WGS sequence"/>
</dbReference>
<feature type="domain" description="SHOCT" evidence="2">
    <location>
        <begin position="63"/>
        <end position="89"/>
    </location>
</feature>
<accession>A0A8S0Y357</accession>
<feature type="transmembrane region" description="Helical" evidence="1">
    <location>
        <begin position="20"/>
        <end position="41"/>
    </location>
</feature>
<evidence type="ECO:0000313" key="3">
    <source>
        <dbReference type="EMBL" id="CAA7601645.1"/>
    </source>
</evidence>
<dbReference type="AlphaFoldDB" id="A0A8S0Y357"/>
<keyword evidence="5" id="KW-1185">Reference proteome</keyword>
<dbReference type="Proteomes" id="UP000836597">
    <property type="component" value="Chromosome"/>
</dbReference>
<evidence type="ECO:0000313" key="4">
    <source>
        <dbReference type="EMBL" id="CEJ07132.1"/>
    </source>
</evidence>
<proteinExistence type="predicted"/>
<evidence type="ECO:0000259" key="2">
    <source>
        <dbReference type="Pfam" id="PF09851"/>
    </source>
</evidence>
<dbReference type="InterPro" id="IPR033788">
    <property type="entry name" value="VbhA-like"/>
</dbReference>
<dbReference type="EMBL" id="CDGJ01000037">
    <property type="protein sequence ID" value="CEJ07132.1"/>
    <property type="molecule type" value="Genomic_DNA"/>
</dbReference>
<dbReference type="InterPro" id="IPR018649">
    <property type="entry name" value="SHOCT"/>
</dbReference>
<reference evidence="4" key="1">
    <citation type="submission" date="2014-11" db="EMBL/GenBank/DDBJ databases">
        <authorList>
            <person name="Hornung B.V."/>
        </authorList>
    </citation>
    <scope>NUCLEOTIDE SEQUENCE</scope>
    <source>
        <strain evidence="4">INE</strain>
    </source>
</reference>
<name>A0A8S0Y357_9FIRM</name>
<reference evidence="3" key="2">
    <citation type="submission" date="2020-01" db="EMBL/GenBank/DDBJ databases">
        <authorList>
            <person name="Hornung B."/>
        </authorList>
    </citation>
    <scope>NUCLEOTIDE SEQUENCE</scope>
    <source>
        <strain evidence="3">PacBioINE</strain>
    </source>
</reference>
<organism evidence="3">
    <name type="scientific">Acididesulfobacillus acetoxydans</name>
    <dbReference type="NCBI Taxonomy" id="1561005"/>
    <lineage>
        <taxon>Bacteria</taxon>
        <taxon>Bacillati</taxon>
        <taxon>Bacillota</taxon>
        <taxon>Clostridia</taxon>
        <taxon>Eubacteriales</taxon>
        <taxon>Peptococcaceae</taxon>
        <taxon>Acididesulfobacillus</taxon>
    </lineage>
</organism>
<gene>
    <name evidence="4" type="ORF">DEACI_1590</name>
    <name evidence="3" type="ORF">DEACI_2312</name>
</gene>
<dbReference type="RefSeq" id="WP_240985143.1">
    <property type="nucleotide sequence ID" value="NZ_CDGJ01000037.1"/>
</dbReference>
<protein>
    <submittedName>
        <fullName evidence="3">SHOCT domain protein</fullName>
    </submittedName>
    <submittedName>
        <fullName evidence="4">Short C-terminal domain</fullName>
    </submittedName>
</protein>
<keyword evidence="1" id="KW-0812">Transmembrane</keyword>
<dbReference type="KEGG" id="aacx:DEACI_2312"/>
<evidence type="ECO:0000313" key="5">
    <source>
        <dbReference type="Proteomes" id="UP001071230"/>
    </source>
</evidence>
<dbReference type="CDD" id="cd11586">
    <property type="entry name" value="VbhA_like"/>
    <property type="match status" value="1"/>
</dbReference>
<keyword evidence="1" id="KW-1133">Transmembrane helix</keyword>